<feature type="signal peptide" evidence="6">
    <location>
        <begin position="1"/>
        <end position="24"/>
    </location>
</feature>
<dbReference type="Pfam" id="PF01297">
    <property type="entry name" value="ZnuA"/>
    <property type="match status" value="2"/>
</dbReference>
<protein>
    <submittedName>
        <fullName evidence="7">Anchored repeat ABC transporter, substrate-binding protein</fullName>
    </submittedName>
</protein>
<gene>
    <name evidence="7" type="ORF">JT362_20820</name>
</gene>
<dbReference type="Proteomes" id="UP001156441">
    <property type="component" value="Unassembled WGS sequence"/>
</dbReference>
<keyword evidence="4 6" id="KW-0732">Signal</keyword>
<keyword evidence="3" id="KW-0479">Metal-binding</keyword>
<dbReference type="InterPro" id="IPR006129">
    <property type="entry name" value="AdhesinB"/>
</dbReference>
<name>A0ABT2JCH6_9PSEU</name>
<dbReference type="InterPro" id="IPR022434">
    <property type="entry name" value="ABC_LPXTG_lipo_actinobac"/>
</dbReference>
<sequence>MRRGACLVAALVAVSGCAAPPALSDRDERLQVVTTTGLLRDLVQRVGGDRVHVTSLVPDGADPHAYEPSLRDVRNVVYADVAFSNYVMLEQHNIIKTLDANLDEDAANVSLAEEAVKYAAEIIPLVEDVSLDTIWLGLRARGDGERFGANRSSDVLLSMTAARGPGDVFGYLTGSFGDTEVYFDSSDGFDAGDGYRADTATLPADAHTHMSWAFTEPGVYELTLSARLRVDQRSKPVSLGGSTFTVVVGVPPEESGVDDPTVVNRGHADLTVDLDREELYALYDPEGGGEFSQEVVPADSAVVEVPNKALSEVPAGPEFGFLGRPGDRVYQLAQAVLGKHVHGEIDPHLWHDVRNAMSYVEVIRDTLVDRDPRGAREYRRNTTAYLAKLDALDRYVRDRLARIPESRRYLVTTHDAFAYLAKAYDLTVAGFVTPNPAAEPSLADRRKLSDTIRNLRVPAVFLEPNLAARSATLTEVAEEQGVRICPIYGDTFDDQVTSYVRLMRFNADSLLECLG</sequence>
<keyword evidence="8" id="KW-1185">Reference proteome</keyword>
<evidence type="ECO:0000256" key="5">
    <source>
        <dbReference type="RuleBase" id="RU003512"/>
    </source>
</evidence>
<dbReference type="PRINTS" id="PR00691">
    <property type="entry name" value="ADHESINB"/>
</dbReference>
<feature type="chain" id="PRO_5045170434" evidence="6">
    <location>
        <begin position="25"/>
        <end position="515"/>
    </location>
</feature>
<dbReference type="Gene3D" id="3.40.50.1980">
    <property type="entry name" value="Nitrogenase molybdenum iron protein domain"/>
    <property type="match status" value="2"/>
</dbReference>
<evidence type="ECO:0000256" key="1">
    <source>
        <dbReference type="ARBA" id="ARBA00004196"/>
    </source>
</evidence>
<keyword evidence="2 5" id="KW-0813">Transport</keyword>
<comment type="similarity">
    <text evidence="5">Belongs to the bacterial solute-binding protein 9 family.</text>
</comment>
<dbReference type="NCBIfam" id="TIGR03769">
    <property type="entry name" value="P_ac_wall_RPT"/>
    <property type="match status" value="1"/>
</dbReference>
<dbReference type="NCBIfam" id="NF038134">
    <property type="entry name" value="choice_anch_M"/>
    <property type="match status" value="1"/>
</dbReference>
<dbReference type="NCBIfam" id="TIGR03772">
    <property type="entry name" value="anch_rpt_subst"/>
    <property type="match status" value="1"/>
</dbReference>
<dbReference type="PROSITE" id="PS51257">
    <property type="entry name" value="PROKAR_LIPOPROTEIN"/>
    <property type="match status" value="1"/>
</dbReference>
<evidence type="ECO:0000256" key="4">
    <source>
        <dbReference type="ARBA" id="ARBA00022729"/>
    </source>
</evidence>
<dbReference type="SUPFAM" id="SSF53807">
    <property type="entry name" value="Helical backbone' metal receptor"/>
    <property type="match status" value="1"/>
</dbReference>
<proteinExistence type="inferred from homology"/>
<dbReference type="PANTHER" id="PTHR42953">
    <property type="entry name" value="HIGH-AFFINITY ZINC UPTAKE SYSTEM PROTEIN ZNUA-RELATED"/>
    <property type="match status" value="1"/>
</dbReference>
<dbReference type="EMBL" id="JAFFZE010000015">
    <property type="protein sequence ID" value="MCT2585569.1"/>
    <property type="molecule type" value="Genomic_DNA"/>
</dbReference>
<dbReference type="PANTHER" id="PTHR42953:SF1">
    <property type="entry name" value="METAL-BINDING PROTEIN HI_0362-RELATED"/>
    <property type="match status" value="1"/>
</dbReference>
<dbReference type="InterPro" id="IPR006127">
    <property type="entry name" value="ZnuA-like"/>
</dbReference>
<evidence type="ECO:0000313" key="7">
    <source>
        <dbReference type="EMBL" id="MCT2585569.1"/>
    </source>
</evidence>
<evidence type="ECO:0000256" key="6">
    <source>
        <dbReference type="SAM" id="SignalP"/>
    </source>
</evidence>
<dbReference type="InterPro" id="IPR050492">
    <property type="entry name" value="Bact_metal-bind_prot9"/>
</dbReference>
<evidence type="ECO:0000313" key="8">
    <source>
        <dbReference type="Proteomes" id="UP001156441"/>
    </source>
</evidence>
<accession>A0ABT2JCH6</accession>
<comment type="caution">
    <text evidence="7">The sequence shown here is derived from an EMBL/GenBank/DDBJ whole genome shotgun (WGS) entry which is preliminary data.</text>
</comment>
<organism evidence="7 8">
    <name type="scientific">Actinophytocola gossypii</name>
    <dbReference type="NCBI Taxonomy" id="2812003"/>
    <lineage>
        <taxon>Bacteria</taxon>
        <taxon>Bacillati</taxon>
        <taxon>Actinomycetota</taxon>
        <taxon>Actinomycetes</taxon>
        <taxon>Pseudonocardiales</taxon>
        <taxon>Pseudonocardiaceae</taxon>
    </lineage>
</organism>
<evidence type="ECO:0000256" key="2">
    <source>
        <dbReference type="ARBA" id="ARBA00022448"/>
    </source>
</evidence>
<dbReference type="RefSeq" id="WP_260193184.1">
    <property type="nucleotide sequence ID" value="NZ_JAFFZE010000015.1"/>
</dbReference>
<comment type="subcellular location">
    <subcellularLocation>
        <location evidence="1">Cell envelope</location>
    </subcellularLocation>
</comment>
<dbReference type="PRINTS" id="PR00690">
    <property type="entry name" value="ADHESNFAMILY"/>
</dbReference>
<evidence type="ECO:0000256" key="3">
    <source>
        <dbReference type="ARBA" id="ARBA00022723"/>
    </source>
</evidence>
<dbReference type="InterPro" id="IPR006128">
    <property type="entry name" value="Lipoprotein_PsaA-like"/>
</dbReference>
<reference evidence="7 8" key="1">
    <citation type="submission" date="2021-02" db="EMBL/GenBank/DDBJ databases">
        <title>Actinophytocola xerophila sp. nov., isolated from soil of cotton cropping field.</title>
        <authorList>
            <person name="Huang R."/>
            <person name="Chen X."/>
            <person name="Ge X."/>
            <person name="Liu W."/>
        </authorList>
    </citation>
    <scope>NUCLEOTIDE SEQUENCE [LARGE SCALE GENOMIC DNA]</scope>
    <source>
        <strain evidence="7 8">S1-96</strain>
    </source>
</reference>
<dbReference type="InterPro" id="IPR022435">
    <property type="entry name" value="Surface-anchored_actinobac"/>
</dbReference>